<keyword evidence="1 3" id="KW-0732">Signal</keyword>
<name>A0A2M9W5K7_9GAMM</name>
<dbReference type="InterPro" id="IPR008929">
    <property type="entry name" value="Chondroitin_lyas"/>
</dbReference>
<dbReference type="SUPFAM" id="SSF48230">
    <property type="entry name" value="Chondroitin AC/alginate lyase"/>
    <property type="match status" value="1"/>
</dbReference>
<dbReference type="AlphaFoldDB" id="A0A2M9W5K7"/>
<organism evidence="5 6">
    <name type="scientific">Pantoea rodasii</name>
    <dbReference type="NCBI Taxonomy" id="1076549"/>
    <lineage>
        <taxon>Bacteria</taxon>
        <taxon>Pseudomonadati</taxon>
        <taxon>Pseudomonadota</taxon>
        <taxon>Gammaproteobacteria</taxon>
        <taxon>Enterobacterales</taxon>
        <taxon>Erwiniaceae</taxon>
        <taxon>Pantoea</taxon>
    </lineage>
</organism>
<reference evidence="5 6" key="1">
    <citation type="submission" date="2017-11" db="EMBL/GenBank/DDBJ databases">
        <title>The genome sequence of Pantoea rodasii DSM 26611.</title>
        <authorList>
            <person name="Gao J."/>
            <person name="Mao X."/>
            <person name="Sun J."/>
        </authorList>
    </citation>
    <scope>NUCLEOTIDE SEQUENCE [LARGE SCALE GENOMIC DNA]</scope>
    <source>
        <strain evidence="5 6">DSM 26611</strain>
    </source>
</reference>
<dbReference type="STRING" id="1076549.HA45_11850"/>
<dbReference type="GO" id="GO:0016829">
    <property type="term" value="F:lyase activity"/>
    <property type="evidence" value="ECO:0007669"/>
    <property type="project" value="UniProtKB-KW"/>
</dbReference>
<feature type="signal peptide" evidence="3">
    <location>
        <begin position="1"/>
        <end position="23"/>
    </location>
</feature>
<protein>
    <submittedName>
        <fullName evidence="5">Alginate lyase</fullName>
    </submittedName>
</protein>
<dbReference type="GO" id="GO:0042597">
    <property type="term" value="C:periplasmic space"/>
    <property type="evidence" value="ECO:0007669"/>
    <property type="project" value="InterPro"/>
</dbReference>
<keyword evidence="2 5" id="KW-0456">Lyase</keyword>
<sequence>MLPLKVRIAGLLVGLMMTAACHAQLPALAFLSREAMQQTRAALESHQAAPQTVQAWQQLKQAADRALKQPNPSVIQKGILPPSGSRHDYLSLSAYWWPDPEKADGLPWVRRDGEVNPASKNNQSDGVRLARFTADVQALTLAWYFSGEARYATKAQSMIRTWFIDPATRMNPNLNFAQGVPGRAQGRHTGVLDGRYFSTRVVDALRLLQDSPGWRQQDQVALQAWFSDYLDWLQNNTLAQGERDAPNNHGSWYAAQVAGITWYLHQPAVIKQMTALAQNKIDGQIRADGTQPLELARTRSFHYSYFNLQALTSVAQLAQRSGAGDLWHYQQQGGSLLSALDYMAPFSDDDKRWPWKNRDRISVRLIPLLSLADSSLNSGRYQRWIERATETQSAFNISAAEARGAEREALRDMWLLSRPATHQ</sequence>
<dbReference type="OrthoDB" id="7210452at2"/>
<feature type="chain" id="PRO_5014922617" evidence="3">
    <location>
        <begin position="24"/>
        <end position="423"/>
    </location>
</feature>
<evidence type="ECO:0000259" key="4">
    <source>
        <dbReference type="Pfam" id="PF05426"/>
    </source>
</evidence>
<evidence type="ECO:0000313" key="6">
    <source>
        <dbReference type="Proteomes" id="UP000232062"/>
    </source>
</evidence>
<feature type="domain" description="Alginate lyase" evidence="4">
    <location>
        <begin position="76"/>
        <end position="353"/>
    </location>
</feature>
<evidence type="ECO:0000256" key="1">
    <source>
        <dbReference type="ARBA" id="ARBA00022729"/>
    </source>
</evidence>
<accession>A0A2M9W5K7</accession>
<evidence type="ECO:0000256" key="2">
    <source>
        <dbReference type="ARBA" id="ARBA00023239"/>
    </source>
</evidence>
<dbReference type="Gene3D" id="1.50.10.100">
    <property type="entry name" value="Chondroitin AC/alginate lyase"/>
    <property type="match status" value="1"/>
</dbReference>
<keyword evidence="6" id="KW-1185">Reference proteome</keyword>
<proteinExistence type="predicted"/>
<comment type="caution">
    <text evidence="5">The sequence shown here is derived from an EMBL/GenBank/DDBJ whole genome shotgun (WGS) entry which is preliminary data.</text>
</comment>
<evidence type="ECO:0000313" key="5">
    <source>
        <dbReference type="EMBL" id="PJZ02821.1"/>
    </source>
</evidence>
<dbReference type="EMBL" id="PIQI01000031">
    <property type="protein sequence ID" value="PJZ02821.1"/>
    <property type="molecule type" value="Genomic_DNA"/>
</dbReference>
<gene>
    <name evidence="5" type="ORF">PRCB_27160</name>
</gene>
<dbReference type="InterPro" id="IPR008397">
    <property type="entry name" value="Alginate_lyase_dom"/>
</dbReference>
<evidence type="ECO:0000256" key="3">
    <source>
        <dbReference type="SAM" id="SignalP"/>
    </source>
</evidence>
<dbReference type="Proteomes" id="UP000232062">
    <property type="component" value="Unassembled WGS sequence"/>
</dbReference>
<dbReference type="PROSITE" id="PS51257">
    <property type="entry name" value="PROKAR_LIPOPROTEIN"/>
    <property type="match status" value="1"/>
</dbReference>
<dbReference type="Pfam" id="PF05426">
    <property type="entry name" value="Alginate_lyase"/>
    <property type="match status" value="1"/>
</dbReference>
<dbReference type="RefSeq" id="WP_100704646.1">
    <property type="nucleotide sequence ID" value="NZ_MLFP01000007.1"/>
</dbReference>